<reference evidence="1" key="1">
    <citation type="submission" date="2023-07" db="EMBL/GenBank/DDBJ databases">
        <authorList>
            <consortium name="AG Swart"/>
            <person name="Singh M."/>
            <person name="Singh A."/>
            <person name="Seah K."/>
            <person name="Emmerich C."/>
        </authorList>
    </citation>
    <scope>NUCLEOTIDE SEQUENCE</scope>
    <source>
        <strain evidence="1">DP1</strain>
    </source>
</reference>
<dbReference type="EMBL" id="CAMPGE010000500">
    <property type="protein sequence ID" value="CAI2359245.1"/>
    <property type="molecule type" value="Genomic_DNA"/>
</dbReference>
<name>A0AAD1TZL2_EUPCR</name>
<comment type="caution">
    <text evidence="1">The sequence shown here is derived from an EMBL/GenBank/DDBJ whole genome shotgun (WGS) entry which is preliminary data.</text>
</comment>
<dbReference type="AlphaFoldDB" id="A0AAD1TZL2"/>
<protein>
    <submittedName>
        <fullName evidence="1">Uncharacterized protein</fullName>
    </submittedName>
</protein>
<evidence type="ECO:0000313" key="2">
    <source>
        <dbReference type="Proteomes" id="UP001295684"/>
    </source>
</evidence>
<keyword evidence="2" id="KW-1185">Reference proteome</keyword>
<organism evidence="1 2">
    <name type="scientific">Euplotes crassus</name>
    <dbReference type="NCBI Taxonomy" id="5936"/>
    <lineage>
        <taxon>Eukaryota</taxon>
        <taxon>Sar</taxon>
        <taxon>Alveolata</taxon>
        <taxon>Ciliophora</taxon>
        <taxon>Intramacronucleata</taxon>
        <taxon>Spirotrichea</taxon>
        <taxon>Hypotrichia</taxon>
        <taxon>Euplotida</taxon>
        <taxon>Euplotidae</taxon>
        <taxon>Moneuplotes</taxon>
    </lineage>
</organism>
<dbReference type="Proteomes" id="UP001295684">
    <property type="component" value="Unassembled WGS sequence"/>
</dbReference>
<sequence length="274" mass="31822">MLFTKDKIDISNLTSETFFKENPLDEFDLKGDFTTRLSDALDYEGCQGNFKILLHEEQDKPSCQNQQKDCYLTHELDGFLDKFNKSFEGYEHLGGMNFSGQQASSSQMPFFAEAKTYKEEKMDDQLSNLAVSSSIDVEKPQQKSRWNKTKDKMLFQLLRTYKKQGVTSIEELYSIKSYEEARTNVGLKCLRKAMNWKQGAEFLLMRIIKKTKKPFSSRETKMLKKLLKECNYENIDCESLCEHFPGKSVGDMELACEKLTKIRKDKCLTKVTKL</sequence>
<evidence type="ECO:0000313" key="1">
    <source>
        <dbReference type="EMBL" id="CAI2359245.1"/>
    </source>
</evidence>
<gene>
    <name evidence="1" type="ORF">ECRASSUSDP1_LOCUS531</name>
</gene>
<accession>A0AAD1TZL2</accession>
<proteinExistence type="predicted"/>